<protein>
    <submittedName>
        <fullName evidence="3">Glucosidase</fullName>
    </submittedName>
</protein>
<dbReference type="Gene3D" id="1.50.10.10">
    <property type="match status" value="1"/>
</dbReference>
<gene>
    <name evidence="3" type="ORF">V0288_23245</name>
</gene>
<comment type="caution">
    <text evidence="3">The sequence shown here is derived from an EMBL/GenBank/DDBJ whole genome shotgun (WGS) entry which is preliminary data.</text>
</comment>
<dbReference type="PANTHER" id="PTHR10412:SF10">
    <property type="entry name" value="GLYCOSYL HYDROLASE FAMILY 63 C-TERMINAL DOMAIN-CONTAINING PROTEIN"/>
    <property type="match status" value="1"/>
</dbReference>
<evidence type="ECO:0000259" key="1">
    <source>
        <dbReference type="Pfam" id="PF03200"/>
    </source>
</evidence>
<dbReference type="EMBL" id="JBAFSM010000072">
    <property type="protein sequence ID" value="MEG3440064.1"/>
    <property type="molecule type" value="Genomic_DNA"/>
</dbReference>
<dbReference type="Pfam" id="PF22422">
    <property type="entry name" value="MGH1-like_GH"/>
    <property type="match status" value="1"/>
</dbReference>
<dbReference type="AlphaFoldDB" id="A0AAW9R1Q3"/>
<evidence type="ECO:0000313" key="3">
    <source>
        <dbReference type="EMBL" id="MEG3440064.1"/>
    </source>
</evidence>
<accession>A0AAW9R1Q3</accession>
<dbReference type="GO" id="GO:0004573">
    <property type="term" value="F:Glc3Man9GlcNAc2 oligosaccharide glucosidase activity"/>
    <property type="evidence" value="ECO:0007669"/>
    <property type="project" value="InterPro"/>
</dbReference>
<dbReference type="InterPro" id="IPR008928">
    <property type="entry name" value="6-hairpin_glycosidase_sf"/>
</dbReference>
<dbReference type="RefSeq" id="WP_332867535.1">
    <property type="nucleotide sequence ID" value="NZ_JBAFSM010000072.1"/>
</dbReference>
<dbReference type="PANTHER" id="PTHR10412">
    <property type="entry name" value="MANNOSYL-OLIGOSACCHARIDE GLUCOSIDASE"/>
    <property type="match status" value="1"/>
</dbReference>
<name>A0AAW9R1Q3_9CHRO</name>
<feature type="domain" description="Glycosyl hydrolase family 63 C-terminal" evidence="1">
    <location>
        <begin position="574"/>
        <end position="803"/>
    </location>
</feature>
<dbReference type="InterPro" id="IPR004888">
    <property type="entry name" value="Glycoside_hydrolase_63"/>
</dbReference>
<reference evidence="3 4" key="1">
    <citation type="submission" date="2024-01" db="EMBL/GenBank/DDBJ databases">
        <title>Genomic insights into the taxonomy and metabolism of the cyanobacterium Pannus brasiliensis CCIBt3594.</title>
        <authorList>
            <person name="Machado M."/>
            <person name="Botero N.B."/>
            <person name="Andreote A.P.D."/>
            <person name="Feitosa A.M.T."/>
            <person name="Popin R."/>
            <person name="Sivonen K."/>
            <person name="Fiore M.F."/>
        </authorList>
    </citation>
    <scope>NUCLEOTIDE SEQUENCE [LARGE SCALE GENOMIC DNA]</scope>
    <source>
        <strain evidence="3 4">CCIBt3594</strain>
    </source>
</reference>
<proteinExistence type="predicted"/>
<dbReference type="GO" id="GO:0009311">
    <property type="term" value="P:oligosaccharide metabolic process"/>
    <property type="evidence" value="ECO:0007669"/>
    <property type="project" value="InterPro"/>
</dbReference>
<feature type="domain" description="Mannosylglycerate hydrolase MGH1-like glycoside hydrolase" evidence="2">
    <location>
        <begin position="439"/>
        <end position="541"/>
    </location>
</feature>
<organism evidence="3 4">
    <name type="scientific">Pannus brasiliensis CCIBt3594</name>
    <dbReference type="NCBI Taxonomy" id="1427578"/>
    <lineage>
        <taxon>Bacteria</taxon>
        <taxon>Bacillati</taxon>
        <taxon>Cyanobacteriota</taxon>
        <taxon>Cyanophyceae</taxon>
        <taxon>Oscillatoriophycideae</taxon>
        <taxon>Chroococcales</taxon>
        <taxon>Microcystaceae</taxon>
        <taxon>Pannus</taxon>
    </lineage>
</organism>
<evidence type="ECO:0000313" key="4">
    <source>
        <dbReference type="Proteomes" id="UP001328733"/>
    </source>
</evidence>
<evidence type="ECO:0000259" key="2">
    <source>
        <dbReference type="Pfam" id="PF22422"/>
    </source>
</evidence>
<dbReference type="SUPFAM" id="SSF48208">
    <property type="entry name" value="Six-hairpin glycosidases"/>
    <property type="match status" value="1"/>
</dbReference>
<dbReference type="InterPro" id="IPR054491">
    <property type="entry name" value="MGH1-like_GH"/>
</dbReference>
<dbReference type="Proteomes" id="UP001328733">
    <property type="component" value="Unassembled WGS sequence"/>
</dbReference>
<dbReference type="InterPro" id="IPR031335">
    <property type="entry name" value="Glyco_hydro_63_C"/>
</dbReference>
<sequence length="893" mass="103987">MTAEENRLAEDQAHTAYWKRWGPYLSERQWGTVREDYSSTGEAWDYISHDRARSYAYRWGEDGIAGISDNHQRLCFAIALWNGEDPILKERLFGLTGSEGNHGEDVKEYYFYLDNTPTHSYMKYLYKYPQSAFPYSQLVEENRHRDRHQPEFELVDTGIFSEHRYFDVFVEYGKNSPEDILINLTIVNRGPDFKPLHLLPTLWFRNTWSWADKVEKPSLKVRHSDVNFSVIEASHSTLGQRWLYCEGNAELLFTENETNHRRLWQGANTSDFVKDGIHEYLIQNKTLASEDSVHEYLIQNKTPTINPDRIGTKVAAHYALGIPPGATQVIRLRLSDSPDLTDPFGAEFERILQTRLAEADEFYDRLASPNLSPDQRNIQRQAFAGMLWSKQYYYYVVERWLDGDEGRIPPPEWRQQGRNSRWRHLHCDDILSMPDKWEYPWFAAWDLAFHAIPLTMVDPAFAKRQLQRLTREWYMHPNGQLPAYEWSFDDVNPPVHAWATIRVYQLEQKIYGRSDLEFVERIFQKLSLNFTWWVNREDRVGNNVFQGGFLGLDNIGVFDRSKPLPTGGYMQQSDGTSWMAMYCLNLLTIALELSQRNPVYEDIASKFFEHFIYIAAAMNGVGKSSTKLWDDTDRFYYDVLNLPDGRQIQLKVRSMVGLTSLFAAALIPQETIDRLPDFKRRATWFLENRPHLIEDIGYLTSRGEGNLRVLSLLSPDRLRSILKRLLDETEFLSPYGVRAVSRYHAANPFSFWVEGEEYRVDYEPAESTTALFGGNSNWRGPIWFPVNYLIIESLLKFHAFWGDNFTVECPTGSGQMMNLQQVARELSRRLIAIFTRDAAGRRPVYGGTELFQTDPHWRDLIPFYEYFHGDNGAGIGASHQTGWTGLIARLIQQ</sequence>
<dbReference type="InterPro" id="IPR012341">
    <property type="entry name" value="6hp_glycosidase-like_sf"/>
</dbReference>
<dbReference type="Pfam" id="PF03200">
    <property type="entry name" value="Glyco_hydro_63"/>
    <property type="match status" value="1"/>
</dbReference>
<keyword evidence="4" id="KW-1185">Reference proteome</keyword>